<feature type="domain" description="DUF6455" evidence="1">
    <location>
        <begin position="5"/>
        <end position="79"/>
    </location>
</feature>
<organism evidence="2 3">
    <name type="scientific">Oceaniradius stylonematis</name>
    <dbReference type="NCBI Taxonomy" id="2184161"/>
    <lineage>
        <taxon>Bacteria</taxon>
        <taxon>Pseudomonadati</taxon>
        <taxon>Pseudomonadota</taxon>
        <taxon>Alphaproteobacteria</taxon>
        <taxon>Hyphomicrobiales</taxon>
        <taxon>Ahrensiaceae</taxon>
        <taxon>Oceaniradius</taxon>
    </lineage>
</organism>
<dbReference type="Pfam" id="PF20056">
    <property type="entry name" value="DUF6455"/>
    <property type="match status" value="1"/>
</dbReference>
<keyword evidence="3" id="KW-1185">Reference proteome</keyword>
<evidence type="ECO:0000313" key="2">
    <source>
        <dbReference type="EMBL" id="RKF06371.1"/>
    </source>
</evidence>
<proteinExistence type="predicted"/>
<name>A0A3A8AKX5_9HYPH</name>
<dbReference type="EMBL" id="QFWV02000007">
    <property type="protein sequence ID" value="RKF06371.1"/>
    <property type="molecule type" value="Genomic_DNA"/>
</dbReference>
<dbReference type="AlphaFoldDB" id="A0A3A8AKX5"/>
<sequence>MYRRMIRKADLMEKMIDTVDARDALQSRADHANVLRRAANRCMTCAEPDACEKWLAGHDRAEEAPGYCRNHDLFERLKHDIEAEKLQHA</sequence>
<evidence type="ECO:0000259" key="1">
    <source>
        <dbReference type="Pfam" id="PF20056"/>
    </source>
</evidence>
<dbReference type="Proteomes" id="UP000246132">
    <property type="component" value="Unassembled WGS sequence"/>
</dbReference>
<reference evidence="2 3" key="1">
    <citation type="journal article" date="2018" name="Int. J. Syst. Bacteriol.">
        <title>Oceaniradius stylonemae gen. nov., sp. nov., isolated from a red alga, Stylonema cornu-cervi.</title>
        <authorList>
            <person name="Jeong S."/>
        </authorList>
    </citation>
    <scope>NUCLEOTIDE SEQUENCE [LARGE SCALE GENOMIC DNA]</scope>
    <source>
        <strain evidence="2 3">StC1</strain>
    </source>
</reference>
<evidence type="ECO:0000313" key="3">
    <source>
        <dbReference type="Proteomes" id="UP000246132"/>
    </source>
</evidence>
<gene>
    <name evidence="2" type="ORF">DEM25_012205</name>
</gene>
<accession>A0A3A8AKX5</accession>
<dbReference type="InterPro" id="IPR045601">
    <property type="entry name" value="DUF6455"/>
</dbReference>
<protein>
    <recommendedName>
        <fullName evidence="1">DUF6455 domain-containing protein</fullName>
    </recommendedName>
</protein>
<comment type="caution">
    <text evidence="2">The sequence shown here is derived from an EMBL/GenBank/DDBJ whole genome shotgun (WGS) entry which is preliminary data.</text>
</comment>